<evidence type="ECO:0000313" key="2">
    <source>
        <dbReference type="Proteomes" id="UP001164539"/>
    </source>
</evidence>
<dbReference type="Proteomes" id="UP001164539">
    <property type="component" value="Chromosome 2"/>
</dbReference>
<accession>A0ACC1YPN7</accession>
<organism evidence="1 2">
    <name type="scientific">Melia azedarach</name>
    <name type="common">Chinaberry tree</name>
    <dbReference type="NCBI Taxonomy" id="155640"/>
    <lineage>
        <taxon>Eukaryota</taxon>
        <taxon>Viridiplantae</taxon>
        <taxon>Streptophyta</taxon>
        <taxon>Embryophyta</taxon>
        <taxon>Tracheophyta</taxon>
        <taxon>Spermatophyta</taxon>
        <taxon>Magnoliopsida</taxon>
        <taxon>eudicotyledons</taxon>
        <taxon>Gunneridae</taxon>
        <taxon>Pentapetalae</taxon>
        <taxon>rosids</taxon>
        <taxon>malvids</taxon>
        <taxon>Sapindales</taxon>
        <taxon>Meliaceae</taxon>
        <taxon>Melia</taxon>
    </lineage>
</organism>
<dbReference type="EMBL" id="CM051395">
    <property type="protein sequence ID" value="KAJ4725737.1"/>
    <property type="molecule type" value="Genomic_DNA"/>
</dbReference>
<evidence type="ECO:0000313" key="1">
    <source>
        <dbReference type="EMBL" id="KAJ4725737.1"/>
    </source>
</evidence>
<gene>
    <name evidence="1" type="ORF">OWV82_004560</name>
</gene>
<keyword evidence="2" id="KW-1185">Reference proteome</keyword>
<comment type="caution">
    <text evidence="1">The sequence shown here is derived from an EMBL/GenBank/DDBJ whole genome shotgun (WGS) entry which is preliminary data.</text>
</comment>
<reference evidence="1 2" key="1">
    <citation type="journal article" date="2023" name="Science">
        <title>Complex scaffold remodeling in plant triterpene biosynthesis.</title>
        <authorList>
            <person name="De La Pena R."/>
            <person name="Hodgson H."/>
            <person name="Liu J.C."/>
            <person name="Stephenson M.J."/>
            <person name="Martin A.C."/>
            <person name="Owen C."/>
            <person name="Harkess A."/>
            <person name="Leebens-Mack J."/>
            <person name="Jimenez L.E."/>
            <person name="Osbourn A."/>
            <person name="Sattely E.S."/>
        </authorList>
    </citation>
    <scope>NUCLEOTIDE SEQUENCE [LARGE SCALE GENOMIC DNA]</scope>
    <source>
        <strain evidence="2">cv. JPN11</strain>
        <tissue evidence="1">Leaf</tissue>
    </source>
</reference>
<name>A0ACC1YPN7_MELAZ</name>
<protein>
    <submittedName>
        <fullName evidence="1">Transcriptional regulator TAC1-like</fullName>
    </submittedName>
</protein>
<proteinExistence type="predicted"/>
<sequence length="191" mass="21108">MEADQPSQENSDQHGTLDDQAASPVRSYDCTFCKRGFSNAQALGGHMNIHRKDKAKLKQAAAAATSNKSNQQCFDISKIRASYSPIPTNRIIEGTDQETSATRWRPWIPSEENDATESDKIIQLGQVRQLPLFVERPFRIDQNPVPGSQVHAGRAEKDPSSSSSESDLDLELRLGLDPQDSTSSTGTKKFF</sequence>